<feature type="domain" description="Ppx/GppA phosphatase N-terminal" evidence="4">
    <location>
        <begin position="39"/>
        <end position="325"/>
    </location>
</feature>
<name>A0A4Q7ZTS0_9ACTN</name>
<protein>
    <submittedName>
        <fullName evidence="5">Exopolyphosphatase/guanosine-5'-triphosphate, 3'-diphosphate pyrophosphatase</fullName>
    </submittedName>
</protein>
<dbReference type="InterPro" id="IPR003695">
    <property type="entry name" value="Ppx_GppA_N"/>
</dbReference>
<dbReference type="PANTHER" id="PTHR30005">
    <property type="entry name" value="EXOPOLYPHOSPHATASE"/>
    <property type="match status" value="1"/>
</dbReference>
<evidence type="ECO:0000313" key="6">
    <source>
        <dbReference type="Proteomes" id="UP000292564"/>
    </source>
</evidence>
<dbReference type="GO" id="GO:0016462">
    <property type="term" value="F:pyrophosphatase activity"/>
    <property type="evidence" value="ECO:0007669"/>
    <property type="project" value="TreeGrafter"/>
</dbReference>
<feature type="region of interest" description="Disordered" evidence="3">
    <location>
        <begin position="333"/>
        <end position="369"/>
    </location>
</feature>
<comment type="caution">
    <text evidence="5">The sequence shown here is derived from an EMBL/GenBank/DDBJ whole genome shotgun (WGS) entry which is preliminary data.</text>
</comment>
<evidence type="ECO:0000256" key="1">
    <source>
        <dbReference type="ARBA" id="ARBA00007125"/>
    </source>
</evidence>
<accession>A0A4Q7ZTS0</accession>
<evidence type="ECO:0000259" key="4">
    <source>
        <dbReference type="Pfam" id="PF02541"/>
    </source>
</evidence>
<dbReference type="Gene3D" id="3.30.420.40">
    <property type="match status" value="1"/>
</dbReference>
<dbReference type="SUPFAM" id="SSF53067">
    <property type="entry name" value="Actin-like ATPase domain"/>
    <property type="match status" value="2"/>
</dbReference>
<dbReference type="PANTHER" id="PTHR30005:SF0">
    <property type="entry name" value="RETROGRADE REGULATION PROTEIN 2"/>
    <property type="match status" value="1"/>
</dbReference>
<proteinExistence type="inferred from homology"/>
<keyword evidence="6" id="KW-1185">Reference proteome</keyword>
<sequence length="369" mass="40127">MTAVSVTIPKAVPETRPGGTPGTRIGVLDVGSNTVHLLVADTGVGLPMPVHVVKTRLQLAEQTDRAGRLQPRAIRRLAEAVEETLAASRRWELDELFGYATAAVRDAPNCAQALAAVQERAGVRLGLLTGIQEAELTFLAVRRWMGWRSGPLLMLDIGGGSVEIAYGQDVAPTFAVSLPIGAGRLTRDLTLGDPPRPTQFKALRRHVRGELSEIATRMRWEGERTAVATSRTFQQLARLCGAAPMREGPFVPRVLRRRDLKRQLDRLAGLSAAERAELPGISRPRARQSLAGAVIAHTAMSLLRIDAVAVCPWALREGILLRRLESRSRWHNPAGPLPWPAPRRPSSPTDPAVAAVLPMSPRSQRARVE</sequence>
<dbReference type="InterPro" id="IPR050273">
    <property type="entry name" value="GppA/Ppx_hydrolase"/>
</dbReference>
<dbReference type="Proteomes" id="UP000292564">
    <property type="component" value="Unassembled WGS sequence"/>
</dbReference>
<dbReference type="InterPro" id="IPR043129">
    <property type="entry name" value="ATPase_NBD"/>
</dbReference>
<dbReference type="EMBL" id="SHKY01000001">
    <property type="protein sequence ID" value="RZU53945.1"/>
    <property type="molecule type" value="Genomic_DNA"/>
</dbReference>
<dbReference type="CDD" id="cd24056">
    <property type="entry name" value="ASKHA_NBD_MtPPX1-like"/>
    <property type="match status" value="1"/>
</dbReference>
<gene>
    <name evidence="5" type="ORF">EV385_5881</name>
</gene>
<comment type="similarity">
    <text evidence="1">Belongs to the GppA/Ppx family.</text>
</comment>
<dbReference type="FunFam" id="3.30.420.150:FF:000006">
    <property type="entry name" value="Ppx/GppA family phosphatase"/>
    <property type="match status" value="1"/>
</dbReference>
<evidence type="ECO:0000313" key="5">
    <source>
        <dbReference type="EMBL" id="RZU53945.1"/>
    </source>
</evidence>
<evidence type="ECO:0000256" key="2">
    <source>
        <dbReference type="ARBA" id="ARBA00022801"/>
    </source>
</evidence>
<feature type="compositionally biased region" description="Pro residues" evidence="3">
    <location>
        <begin position="335"/>
        <end position="345"/>
    </location>
</feature>
<organism evidence="5 6">
    <name type="scientific">Krasilnikovia cinnamomea</name>
    <dbReference type="NCBI Taxonomy" id="349313"/>
    <lineage>
        <taxon>Bacteria</taxon>
        <taxon>Bacillati</taxon>
        <taxon>Actinomycetota</taxon>
        <taxon>Actinomycetes</taxon>
        <taxon>Micromonosporales</taxon>
        <taxon>Micromonosporaceae</taxon>
        <taxon>Krasilnikovia</taxon>
    </lineage>
</organism>
<keyword evidence="2" id="KW-0378">Hydrolase</keyword>
<dbReference type="AlphaFoldDB" id="A0A4Q7ZTS0"/>
<dbReference type="Pfam" id="PF02541">
    <property type="entry name" value="Ppx-GppA"/>
    <property type="match status" value="1"/>
</dbReference>
<reference evidence="5 6" key="1">
    <citation type="submission" date="2019-02" db="EMBL/GenBank/DDBJ databases">
        <title>Sequencing the genomes of 1000 actinobacteria strains.</title>
        <authorList>
            <person name="Klenk H.-P."/>
        </authorList>
    </citation>
    <scope>NUCLEOTIDE SEQUENCE [LARGE SCALE GENOMIC DNA]</scope>
    <source>
        <strain evidence="5 6">DSM 45162</strain>
    </source>
</reference>
<evidence type="ECO:0000256" key="3">
    <source>
        <dbReference type="SAM" id="MobiDB-lite"/>
    </source>
</evidence>
<dbReference type="Gene3D" id="3.30.420.150">
    <property type="entry name" value="Exopolyphosphatase. Domain 2"/>
    <property type="match status" value="1"/>
</dbReference>